<feature type="transmembrane region" description="Helical" evidence="8">
    <location>
        <begin position="338"/>
        <end position="356"/>
    </location>
</feature>
<dbReference type="Pfam" id="PF04138">
    <property type="entry name" value="GtrA_DPMS_TM"/>
    <property type="match status" value="1"/>
</dbReference>
<evidence type="ECO:0000256" key="8">
    <source>
        <dbReference type="SAM" id="Phobius"/>
    </source>
</evidence>
<name>A0ABU5RWN3_9CYAN</name>
<feature type="transmembrane region" description="Helical" evidence="8">
    <location>
        <begin position="304"/>
        <end position="326"/>
    </location>
</feature>
<dbReference type="InterPro" id="IPR007267">
    <property type="entry name" value="GtrA_DPMS_TM"/>
</dbReference>
<comment type="subcellular location">
    <subcellularLocation>
        <location evidence="1">Membrane</location>
        <topology evidence="1">Multi-pass membrane protein</topology>
    </subcellularLocation>
</comment>
<evidence type="ECO:0000256" key="4">
    <source>
        <dbReference type="ARBA" id="ARBA00022679"/>
    </source>
</evidence>
<reference evidence="11 12" key="1">
    <citation type="submission" date="2023-12" db="EMBL/GenBank/DDBJ databases">
        <title>Baltic Sea Cyanobacteria.</title>
        <authorList>
            <person name="Delbaje E."/>
            <person name="Fewer D.P."/>
            <person name="Shishido T.K."/>
        </authorList>
    </citation>
    <scope>NUCLEOTIDE SEQUENCE [LARGE SCALE GENOMIC DNA]</scope>
    <source>
        <strain evidence="11 12">UHCC 0139</strain>
    </source>
</reference>
<dbReference type="Pfam" id="PF00535">
    <property type="entry name" value="Glycos_transf_2"/>
    <property type="match status" value="1"/>
</dbReference>
<dbReference type="InterPro" id="IPR039528">
    <property type="entry name" value="DPM1-like"/>
</dbReference>
<comment type="caution">
    <text evidence="11">The sequence shown here is derived from an EMBL/GenBank/DDBJ whole genome shotgun (WGS) entry which is preliminary data.</text>
</comment>
<gene>
    <name evidence="11" type="ORF">VB738_12405</name>
</gene>
<evidence type="ECO:0000256" key="6">
    <source>
        <dbReference type="ARBA" id="ARBA00022989"/>
    </source>
</evidence>
<evidence type="ECO:0000256" key="2">
    <source>
        <dbReference type="ARBA" id="ARBA00006739"/>
    </source>
</evidence>
<keyword evidence="4" id="KW-0808">Transferase</keyword>
<dbReference type="Proteomes" id="UP001304461">
    <property type="component" value="Unassembled WGS sequence"/>
</dbReference>
<feature type="transmembrane region" description="Helical" evidence="8">
    <location>
        <begin position="246"/>
        <end position="266"/>
    </location>
</feature>
<feature type="domain" description="Glycosyltransferase 2-like" evidence="9">
    <location>
        <begin position="11"/>
        <end position="142"/>
    </location>
</feature>
<dbReference type="InterPro" id="IPR001173">
    <property type="entry name" value="Glyco_trans_2-like"/>
</dbReference>
<accession>A0ABU5RWN3</accession>
<keyword evidence="5 8" id="KW-0812">Transmembrane</keyword>
<dbReference type="EMBL" id="JAYGHX010000007">
    <property type="protein sequence ID" value="MEA5392060.1"/>
    <property type="molecule type" value="Genomic_DNA"/>
</dbReference>
<dbReference type="SUPFAM" id="SSF53448">
    <property type="entry name" value="Nucleotide-diphospho-sugar transferases"/>
    <property type="match status" value="1"/>
</dbReference>
<dbReference type="InterPro" id="IPR029044">
    <property type="entry name" value="Nucleotide-diphossugar_trans"/>
</dbReference>
<evidence type="ECO:0000313" key="12">
    <source>
        <dbReference type="Proteomes" id="UP001304461"/>
    </source>
</evidence>
<protein>
    <submittedName>
        <fullName evidence="11">Glycosyltransferase family 2 protein</fullName>
    </submittedName>
</protein>
<keyword evidence="6 8" id="KW-1133">Transmembrane helix</keyword>
<evidence type="ECO:0000259" key="9">
    <source>
        <dbReference type="Pfam" id="PF00535"/>
    </source>
</evidence>
<comment type="similarity">
    <text evidence="2">Belongs to the glycosyltransferase 2 family.</text>
</comment>
<dbReference type="RefSeq" id="WP_323306021.1">
    <property type="nucleotide sequence ID" value="NZ_JAYGHX010000007.1"/>
</dbReference>
<evidence type="ECO:0000259" key="10">
    <source>
        <dbReference type="Pfam" id="PF04138"/>
    </source>
</evidence>
<feature type="transmembrane region" description="Helical" evidence="8">
    <location>
        <begin position="278"/>
        <end position="297"/>
    </location>
</feature>
<evidence type="ECO:0000256" key="3">
    <source>
        <dbReference type="ARBA" id="ARBA00022676"/>
    </source>
</evidence>
<dbReference type="Gene3D" id="3.90.550.10">
    <property type="entry name" value="Spore Coat Polysaccharide Biosynthesis Protein SpsA, Chain A"/>
    <property type="match status" value="1"/>
</dbReference>
<dbReference type="PANTHER" id="PTHR43398:SF1">
    <property type="entry name" value="DOLICHOL-PHOSPHATE MANNOSYLTRANSFERASE SUBUNIT 1"/>
    <property type="match status" value="1"/>
</dbReference>
<keyword evidence="12" id="KW-1185">Reference proteome</keyword>
<proteinExistence type="inferred from homology"/>
<keyword evidence="7 8" id="KW-0472">Membrane</keyword>
<sequence length="369" mass="40565">MREHSESLRLTVVLPTFNECSNVEPIVEELLPLRDSFDLELLFVDDDSSDGTSEKVRMLAHRHGCVRLIRRVGRFGLSSAIKEGILDATGDVVVVMDSDGQHEPASVAHAVSALIESGGDLMVGSRFHPQARILGLSERRERNSTWANTVARFSLPRYRHLTDYMSGFFALRPERCLPYVRQVDVNGFKFLYELLALSHGHLAVGEVPLSFQPRSAGESKLNLAVIWDLGVSILHTLLLRMVPRRAVSFALVGGTGIGIHLLVFAFSQDLLGLSFEQAQVVAVVSAGCSNYLINNVLTFRSQQLSGIALVFGLIRFLLVTSLGMAANVGVSSAFYRQVTPQPLLALLAGIAVDFVWKYAASSRFVWNTP</sequence>
<feature type="domain" description="GtrA/DPMS transmembrane" evidence="10">
    <location>
        <begin position="249"/>
        <end position="366"/>
    </location>
</feature>
<evidence type="ECO:0000256" key="5">
    <source>
        <dbReference type="ARBA" id="ARBA00022692"/>
    </source>
</evidence>
<evidence type="ECO:0000313" key="11">
    <source>
        <dbReference type="EMBL" id="MEA5392060.1"/>
    </source>
</evidence>
<dbReference type="PANTHER" id="PTHR43398">
    <property type="entry name" value="DOLICHOL-PHOSPHATE MANNOSYLTRANSFERASE SUBUNIT 1"/>
    <property type="match status" value="1"/>
</dbReference>
<evidence type="ECO:0000256" key="7">
    <source>
        <dbReference type="ARBA" id="ARBA00023136"/>
    </source>
</evidence>
<dbReference type="CDD" id="cd06442">
    <property type="entry name" value="DPM1_like"/>
    <property type="match status" value="1"/>
</dbReference>
<organism evidence="11 12">
    <name type="scientific">Cyanobium gracile UHCC 0139</name>
    <dbReference type="NCBI Taxonomy" id="3110308"/>
    <lineage>
        <taxon>Bacteria</taxon>
        <taxon>Bacillati</taxon>
        <taxon>Cyanobacteriota</taxon>
        <taxon>Cyanophyceae</taxon>
        <taxon>Synechococcales</taxon>
        <taxon>Prochlorococcaceae</taxon>
        <taxon>Cyanobium</taxon>
    </lineage>
</organism>
<evidence type="ECO:0000256" key="1">
    <source>
        <dbReference type="ARBA" id="ARBA00004141"/>
    </source>
</evidence>
<keyword evidence="3" id="KW-0328">Glycosyltransferase</keyword>